<comment type="caution">
    <text evidence="2">The sequence shown here is derived from an EMBL/GenBank/DDBJ whole genome shotgun (WGS) entry which is preliminary data.</text>
</comment>
<feature type="compositionally biased region" description="Low complexity" evidence="1">
    <location>
        <begin position="16"/>
        <end position="28"/>
    </location>
</feature>
<feature type="compositionally biased region" description="Basic and acidic residues" evidence="1">
    <location>
        <begin position="1"/>
        <end position="15"/>
    </location>
</feature>
<feature type="region of interest" description="Disordered" evidence="1">
    <location>
        <begin position="1"/>
        <end position="61"/>
    </location>
</feature>
<evidence type="ECO:0000313" key="3">
    <source>
        <dbReference type="Proteomes" id="UP000186922"/>
    </source>
</evidence>
<reference evidence="2 3" key="1">
    <citation type="journal article" date="2016" name="Nat. Commun.">
        <title>Extremotolerant tardigrade genome and improved radiotolerance of human cultured cells by tardigrade-unique protein.</title>
        <authorList>
            <person name="Hashimoto T."/>
            <person name="Horikawa D.D."/>
            <person name="Saito Y."/>
            <person name="Kuwahara H."/>
            <person name="Kozuka-Hata H."/>
            <person name="Shin-I T."/>
            <person name="Minakuchi Y."/>
            <person name="Ohishi K."/>
            <person name="Motoyama A."/>
            <person name="Aizu T."/>
            <person name="Enomoto A."/>
            <person name="Kondo K."/>
            <person name="Tanaka S."/>
            <person name="Hara Y."/>
            <person name="Koshikawa S."/>
            <person name="Sagara H."/>
            <person name="Miura T."/>
            <person name="Yokobori S."/>
            <person name="Miyagawa K."/>
            <person name="Suzuki Y."/>
            <person name="Kubo T."/>
            <person name="Oyama M."/>
            <person name="Kohara Y."/>
            <person name="Fujiyama A."/>
            <person name="Arakawa K."/>
            <person name="Katayama T."/>
            <person name="Toyoda A."/>
            <person name="Kunieda T."/>
        </authorList>
    </citation>
    <scope>NUCLEOTIDE SEQUENCE [LARGE SCALE GENOMIC DNA]</scope>
    <source>
        <strain evidence="2 3">YOKOZUNA-1</strain>
    </source>
</reference>
<keyword evidence="3" id="KW-1185">Reference proteome</keyword>
<accession>A0A1D1UWM6</accession>
<evidence type="ECO:0000256" key="1">
    <source>
        <dbReference type="SAM" id="MobiDB-lite"/>
    </source>
</evidence>
<sequence>MAEGRRYYNSGDEKLPSSIPSLSAPTSSWPKFSCDSSGGLRVRGKRHNSGSAKGLNITFSA</sequence>
<proteinExistence type="predicted"/>
<dbReference type="AlphaFoldDB" id="A0A1D1UWM6"/>
<protein>
    <submittedName>
        <fullName evidence="2">Uncharacterized protein</fullName>
    </submittedName>
</protein>
<name>A0A1D1UWM6_RAMVA</name>
<dbReference type="Proteomes" id="UP000186922">
    <property type="component" value="Unassembled WGS sequence"/>
</dbReference>
<dbReference type="EMBL" id="BDGG01000002">
    <property type="protein sequence ID" value="GAU94036.1"/>
    <property type="molecule type" value="Genomic_DNA"/>
</dbReference>
<gene>
    <name evidence="2" type="primary">RvY_05881-1</name>
    <name evidence="2" type="synonym">RvY_05881.1</name>
    <name evidence="2" type="ORF">RvY_05881</name>
</gene>
<organism evidence="2 3">
    <name type="scientific">Ramazzottius varieornatus</name>
    <name type="common">Water bear</name>
    <name type="synonym">Tardigrade</name>
    <dbReference type="NCBI Taxonomy" id="947166"/>
    <lineage>
        <taxon>Eukaryota</taxon>
        <taxon>Metazoa</taxon>
        <taxon>Ecdysozoa</taxon>
        <taxon>Tardigrada</taxon>
        <taxon>Eutardigrada</taxon>
        <taxon>Parachela</taxon>
        <taxon>Hypsibioidea</taxon>
        <taxon>Ramazzottiidae</taxon>
        <taxon>Ramazzottius</taxon>
    </lineage>
</organism>
<evidence type="ECO:0000313" key="2">
    <source>
        <dbReference type="EMBL" id="GAU94036.1"/>
    </source>
</evidence>